<evidence type="ECO:0000313" key="2">
    <source>
        <dbReference type="Proteomes" id="UP001054837"/>
    </source>
</evidence>
<accession>A0AAV4V322</accession>
<reference evidence="1 2" key="1">
    <citation type="submission" date="2021-06" db="EMBL/GenBank/DDBJ databases">
        <title>Caerostris darwini draft genome.</title>
        <authorList>
            <person name="Kono N."/>
            <person name="Arakawa K."/>
        </authorList>
    </citation>
    <scope>NUCLEOTIDE SEQUENCE [LARGE SCALE GENOMIC DNA]</scope>
</reference>
<name>A0AAV4V322_9ARAC</name>
<dbReference type="AlphaFoldDB" id="A0AAV4V322"/>
<proteinExistence type="predicted"/>
<gene>
    <name evidence="1" type="ORF">CDAR_579471</name>
</gene>
<evidence type="ECO:0000313" key="1">
    <source>
        <dbReference type="EMBL" id="GIY64408.1"/>
    </source>
</evidence>
<dbReference type="EMBL" id="BPLQ01012314">
    <property type="protein sequence ID" value="GIY64408.1"/>
    <property type="molecule type" value="Genomic_DNA"/>
</dbReference>
<keyword evidence="2" id="KW-1185">Reference proteome</keyword>
<organism evidence="1 2">
    <name type="scientific">Caerostris darwini</name>
    <dbReference type="NCBI Taxonomy" id="1538125"/>
    <lineage>
        <taxon>Eukaryota</taxon>
        <taxon>Metazoa</taxon>
        <taxon>Ecdysozoa</taxon>
        <taxon>Arthropoda</taxon>
        <taxon>Chelicerata</taxon>
        <taxon>Arachnida</taxon>
        <taxon>Araneae</taxon>
        <taxon>Araneomorphae</taxon>
        <taxon>Entelegynae</taxon>
        <taxon>Araneoidea</taxon>
        <taxon>Araneidae</taxon>
        <taxon>Caerostris</taxon>
    </lineage>
</organism>
<protein>
    <submittedName>
        <fullName evidence="1">Uncharacterized protein</fullName>
    </submittedName>
</protein>
<comment type="caution">
    <text evidence="1">The sequence shown here is derived from an EMBL/GenBank/DDBJ whole genome shotgun (WGS) entry which is preliminary data.</text>
</comment>
<dbReference type="Proteomes" id="UP001054837">
    <property type="component" value="Unassembled WGS sequence"/>
</dbReference>
<sequence>MIRGEDDALSASKMICWPIKEGFRVIPWRNSPKEEWKAIFMRHLYVSFRGEMASHQDIGCGTSMFFGVWEGLSILFFNHTSVSLAGFLSYNIL</sequence>